<evidence type="ECO:0000313" key="10">
    <source>
        <dbReference type="Proteomes" id="UP000177950"/>
    </source>
</evidence>
<name>A0A1F6UN10_9PROT</name>
<dbReference type="InterPro" id="IPR014047">
    <property type="entry name" value="Chr_Tranpt_l_chain"/>
</dbReference>
<feature type="region of interest" description="Disordered" evidence="7">
    <location>
        <begin position="194"/>
        <end position="217"/>
    </location>
</feature>
<dbReference type="GO" id="GO:0015109">
    <property type="term" value="F:chromate transmembrane transporter activity"/>
    <property type="evidence" value="ECO:0007669"/>
    <property type="project" value="InterPro"/>
</dbReference>
<evidence type="ECO:0000256" key="6">
    <source>
        <dbReference type="ARBA" id="ARBA00023136"/>
    </source>
</evidence>
<protein>
    <submittedName>
        <fullName evidence="9">Chromate transporter</fullName>
    </submittedName>
</protein>
<feature type="compositionally biased region" description="Basic residues" evidence="7">
    <location>
        <begin position="207"/>
        <end position="217"/>
    </location>
</feature>
<feature type="transmembrane region" description="Helical" evidence="8">
    <location>
        <begin position="246"/>
        <end position="268"/>
    </location>
</feature>
<proteinExistence type="inferred from homology"/>
<dbReference type="InterPro" id="IPR003370">
    <property type="entry name" value="Chromate_transpt"/>
</dbReference>
<evidence type="ECO:0000256" key="1">
    <source>
        <dbReference type="ARBA" id="ARBA00004651"/>
    </source>
</evidence>
<sequence length="415" mass="43808">MKRERKESAGQVSLWFLFWTFIKVGSTAFGGFMALISVVQSLVVERKKLLKHEEMLDGIPLATIIPGPVAVNVVAYVGYRLRGGLGAAVSATAVILPSFFLLLGLSVAYFQWGQIPAVSKLFMGFLPAVTAIILAAAWNMSRKAVPGWRELAITAVAGVLLLVVGGFFITLGIICAAGLAGWILFRNDPRPGTPVVPMQGGDNPAKSNRKKRRRKPGKTIRVTAGSKVLGLSPLVAAPLLGFQAGVVAKLFIVFAGMSVMLFGGGYVFIPLIQEIVVDGQGWVSQKEFIDAIAMGQITPGPILISATFIGYKVAGLAGATAATAGIFLPPALLMIAASRVLDYIKKSIAIKAALRGVHPAVVGLIFAAAVVVARSAPQNWVSLAIFAAALLALLKWRIEVVWIIPAAGLIGTVLY</sequence>
<evidence type="ECO:0000313" key="9">
    <source>
        <dbReference type="EMBL" id="OGI58726.1"/>
    </source>
</evidence>
<comment type="similarity">
    <text evidence="2">Belongs to the chromate ion transporter (CHR) (TC 2.A.51) family.</text>
</comment>
<dbReference type="Pfam" id="PF02417">
    <property type="entry name" value="Chromate_transp"/>
    <property type="match status" value="2"/>
</dbReference>
<feature type="transmembrane region" description="Helical" evidence="8">
    <location>
        <begin position="353"/>
        <end position="373"/>
    </location>
</feature>
<feature type="transmembrane region" description="Helical" evidence="8">
    <location>
        <begin position="59"/>
        <end position="79"/>
    </location>
</feature>
<keyword evidence="3" id="KW-1003">Cell membrane</keyword>
<keyword evidence="6 8" id="KW-0472">Membrane</keyword>
<dbReference type="GO" id="GO:0005886">
    <property type="term" value="C:plasma membrane"/>
    <property type="evidence" value="ECO:0007669"/>
    <property type="project" value="UniProtKB-SubCell"/>
</dbReference>
<dbReference type="InterPro" id="IPR052518">
    <property type="entry name" value="CHR_Transporter"/>
</dbReference>
<evidence type="ECO:0000256" key="8">
    <source>
        <dbReference type="SAM" id="Phobius"/>
    </source>
</evidence>
<evidence type="ECO:0000256" key="3">
    <source>
        <dbReference type="ARBA" id="ARBA00022475"/>
    </source>
</evidence>
<evidence type="ECO:0000256" key="5">
    <source>
        <dbReference type="ARBA" id="ARBA00022989"/>
    </source>
</evidence>
<keyword evidence="5 8" id="KW-1133">Transmembrane helix</keyword>
<evidence type="ECO:0000256" key="2">
    <source>
        <dbReference type="ARBA" id="ARBA00005262"/>
    </source>
</evidence>
<organism evidence="9 10">
    <name type="scientific">Candidatus Muproteobacteria bacterium RBG_19FT_COMBO_61_10</name>
    <dbReference type="NCBI Taxonomy" id="1817761"/>
    <lineage>
        <taxon>Bacteria</taxon>
        <taxon>Pseudomonadati</taxon>
        <taxon>Pseudomonadota</taxon>
        <taxon>Candidatus Muproteobacteria</taxon>
    </lineage>
</organism>
<accession>A0A1F6UN10</accession>
<dbReference type="EMBL" id="MFSV01000053">
    <property type="protein sequence ID" value="OGI58726.1"/>
    <property type="molecule type" value="Genomic_DNA"/>
</dbReference>
<gene>
    <name evidence="9" type="ORF">A2V58_03065</name>
</gene>
<dbReference type="PIRSF" id="PIRSF004810">
    <property type="entry name" value="ChrA"/>
    <property type="match status" value="1"/>
</dbReference>
<reference evidence="9 10" key="1">
    <citation type="journal article" date="2016" name="Nat. Commun.">
        <title>Thousands of microbial genomes shed light on interconnected biogeochemical processes in an aquifer system.</title>
        <authorList>
            <person name="Anantharaman K."/>
            <person name="Brown C.T."/>
            <person name="Hug L.A."/>
            <person name="Sharon I."/>
            <person name="Castelle C.J."/>
            <person name="Probst A.J."/>
            <person name="Thomas B.C."/>
            <person name="Singh A."/>
            <person name="Wilkins M.J."/>
            <person name="Karaoz U."/>
            <person name="Brodie E.L."/>
            <person name="Williams K.H."/>
            <person name="Hubbard S.S."/>
            <person name="Banfield J.F."/>
        </authorList>
    </citation>
    <scope>NUCLEOTIDE SEQUENCE [LARGE SCALE GENOMIC DNA]</scope>
</reference>
<keyword evidence="4 8" id="KW-0812">Transmembrane</keyword>
<dbReference type="Proteomes" id="UP000177950">
    <property type="component" value="Unassembled WGS sequence"/>
</dbReference>
<dbReference type="PANTHER" id="PTHR43663">
    <property type="entry name" value="CHROMATE TRANSPORT PROTEIN-RELATED"/>
    <property type="match status" value="1"/>
</dbReference>
<feature type="transmembrane region" description="Helical" evidence="8">
    <location>
        <begin position="121"/>
        <end position="140"/>
    </location>
</feature>
<feature type="transmembrane region" description="Helical" evidence="8">
    <location>
        <begin position="85"/>
        <end position="109"/>
    </location>
</feature>
<dbReference type="NCBIfam" id="TIGR00937">
    <property type="entry name" value="2A51"/>
    <property type="match status" value="1"/>
</dbReference>
<feature type="transmembrane region" description="Helical" evidence="8">
    <location>
        <begin position="12"/>
        <end position="38"/>
    </location>
</feature>
<evidence type="ECO:0000256" key="7">
    <source>
        <dbReference type="SAM" id="MobiDB-lite"/>
    </source>
</evidence>
<feature type="transmembrane region" description="Helical" evidence="8">
    <location>
        <begin position="152"/>
        <end position="185"/>
    </location>
</feature>
<feature type="transmembrane region" description="Helical" evidence="8">
    <location>
        <begin position="288"/>
        <end position="311"/>
    </location>
</feature>
<dbReference type="AlphaFoldDB" id="A0A1F6UN10"/>
<feature type="transmembrane region" description="Helical" evidence="8">
    <location>
        <begin position="379"/>
        <end position="396"/>
    </location>
</feature>
<comment type="caution">
    <text evidence="9">The sequence shown here is derived from an EMBL/GenBank/DDBJ whole genome shotgun (WGS) entry which is preliminary data.</text>
</comment>
<evidence type="ECO:0000256" key="4">
    <source>
        <dbReference type="ARBA" id="ARBA00022692"/>
    </source>
</evidence>
<comment type="subcellular location">
    <subcellularLocation>
        <location evidence="1">Cell membrane</location>
        <topology evidence="1">Multi-pass membrane protein</topology>
    </subcellularLocation>
</comment>
<feature type="transmembrane region" description="Helical" evidence="8">
    <location>
        <begin position="219"/>
        <end position="240"/>
    </location>
</feature>
<feature type="transmembrane region" description="Helical" evidence="8">
    <location>
        <begin position="317"/>
        <end position="341"/>
    </location>
</feature>
<dbReference type="PANTHER" id="PTHR43663:SF1">
    <property type="entry name" value="CHROMATE TRANSPORTER"/>
    <property type="match status" value="1"/>
</dbReference>